<name>A0A3B5L7G4_9TELE</name>
<protein>
    <recommendedName>
        <fullName evidence="9">Transporter</fullName>
    </recommendedName>
</protein>
<dbReference type="GO" id="GO:0005886">
    <property type="term" value="C:plasma membrane"/>
    <property type="evidence" value="ECO:0007669"/>
    <property type="project" value="InterPro"/>
</dbReference>
<evidence type="ECO:0000256" key="2">
    <source>
        <dbReference type="ARBA" id="ARBA00022448"/>
    </source>
</evidence>
<dbReference type="PROSITE" id="PS50267">
    <property type="entry name" value="NA_NEUROTRAN_SYMP_3"/>
    <property type="match status" value="1"/>
</dbReference>
<keyword evidence="7" id="KW-0325">Glycoprotein</keyword>
<keyword evidence="8" id="KW-0915">Sodium</keyword>
<feature type="binding site" evidence="8">
    <location>
        <position position="331"/>
    </location>
    <ligand>
        <name>Na(+)</name>
        <dbReference type="ChEBI" id="CHEBI:29101"/>
        <label>1</label>
    </ligand>
</feature>
<dbReference type="GO" id="GO:0015293">
    <property type="term" value="F:symporter activity"/>
    <property type="evidence" value="ECO:0007669"/>
    <property type="project" value="UniProtKB-KW"/>
</dbReference>
<evidence type="ECO:0000256" key="8">
    <source>
        <dbReference type="PIRSR" id="PIRSR600175-1"/>
    </source>
</evidence>
<evidence type="ECO:0000256" key="10">
    <source>
        <dbReference type="SAM" id="MobiDB-lite"/>
    </source>
</evidence>
<feature type="transmembrane region" description="Helical" evidence="11">
    <location>
        <begin position="325"/>
        <end position="346"/>
    </location>
</feature>
<feature type="binding site" evidence="8">
    <location>
        <position position="460"/>
    </location>
    <ligand>
        <name>Na(+)</name>
        <dbReference type="ChEBI" id="CHEBI:29101"/>
        <label>1</label>
    </ligand>
</feature>
<keyword evidence="4 9" id="KW-0769">Symport</keyword>
<evidence type="ECO:0000256" key="3">
    <source>
        <dbReference type="ARBA" id="ARBA00022692"/>
    </source>
</evidence>
<evidence type="ECO:0000256" key="4">
    <source>
        <dbReference type="ARBA" id="ARBA00022847"/>
    </source>
</evidence>
<evidence type="ECO:0000313" key="12">
    <source>
        <dbReference type="Ensembl" id="ENSXCOP00000008243.1"/>
    </source>
</evidence>
<dbReference type="AlphaFoldDB" id="A0A3B5L7G4"/>
<keyword evidence="2 9" id="KW-0813">Transport</keyword>
<dbReference type="Ensembl" id="ENSXCOT00000008341.1">
    <property type="protein sequence ID" value="ENSXCOP00000008243.1"/>
    <property type="gene ID" value="ENSXCOG00000006323.1"/>
</dbReference>
<feature type="transmembrane region" description="Helical" evidence="11">
    <location>
        <begin position="144"/>
        <end position="172"/>
    </location>
</feature>
<feature type="compositionally biased region" description="Polar residues" evidence="10">
    <location>
        <begin position="691"/>
        <end position="716"/>
    </location>
</feature>
<evidence type="ECO:0000256" key="6">
    <source>
        <dbReference type="ARBA" id="ARBA00023136"/>
    </source>
</evidence>
<evidence type="ECO:0000313" key="13">
    <source>
        <dbReference type="Proteomes" id="UP000261380"/>
    </source>
</evidence>
<dbReference type="NCBIfam" id="NF037979">
    <property type="entry name" value="Na_transp"/>
    <property type="match status" value="1"/>
</dbReference>
<feature type="compositionally biased region" description="Polar residues" evidence="10">
    <location>
        <begin position="35"/>
        <end position="46"/>
    </location>
</feature>
<dbReference type="Proteomes" id="UP000261380">
    <property type="component" value="Unplaced"/>
</dbReference>
<dbReference type="PROSITE" id="PS00754">
    <property type="entry name" value="NA_NEUROTRAN_SYMP_2"/>
    <property type="match status" value="1"/>
</dbReference>
<reference evidence="12" key="2">
    <citation type="submission" date="2025-09" db="UniProtKB">
        <authorList>
            <consortium name="Ensembl"/>
        </authorList>
    </citation>
    <scope>IDENTIFICATION</scope>
</reference>
<dbReference type="GO" id="GO:0032328">
    <property type="term" value="P:alanine transport"/>
    <property type="evidence" value="ECO:0007669"/>
    <property type="project" value="TreeGrafter"/>
</dbReference>
<dbReference type="PRINTS" id="PR00176">
    <property type="entry name" value="NANEUSMPORT"/>
</dbReference>
<feature type="region of interest" description="Disordered" evidence="10">
    <location>
        <begin position="675"/>
        <end position="716"/>
    </location>
</feature>
<organism evidence="12 13">
    <name type="scientific">Xiphophorus couchianus</name>
    <name type="common">Monterrey platyfish</name>
    <dbReference type="NCBI Taxonomy" id="32473"/>
    <lineage>
        <taxon>Eukaryota</taxon>
        <taxon>Metazoa</taxon>
        <taxon>Chordata</taxon>
        <taxon>Craniata</taxon>
        <taxon>Vertebrata</taxon>
        <taxon>Euteleostomi</taxon>
        <taxon>Actinopterygii</taxon>
        <taxon>Neopterygii</taxon>
        <taxon>Teleostei</taxon>
        <taxon>Neoteleostei</taxon>
        <taxon>Acanthomorphata</taxon>
        <taxon>Ovalentaria</taxon>
        <taxon>Atherinomorphae</taxon>
        <taxon>Cyprinodontiformes</taxon>
        <taxon>Poeciliidae</taxon>
        <taxon>Poeciliinae</taxon>
        <taxon>Xiphophorus</taxon>
    </lineage>
</organism>
<evidence type="ECO:0000256" key="1">
    <source>
        <dbReference type="ARBA" id="ARBA00004141"/>
    </source>
</evidence>
<feature type="transmembrane region" description="Helical" evidence="11">
    <location>
        <begin position="558"/>
        <end position="580"/>
    </location>
</feature>
<feature type="transmembrane region" description="Helical" evidence="11">
    <location>
        <begin position="486"/>
        <end position="505"/>
    </location>
</feature>
<proteinExistence type="inferred from homology"/>
<keyword evidence="3 9" id="KW-0812">Transmembrane</keyword>
<keyword evidence="5 11" id="KW-1133">Transmembrane helix</keyword>
<dbReference type="GO" id="GO:0046872">
    <property type="term" value="F:metal ion binding"/>
    <property type="evidence" value="ECO:0007669"/>
    <property type="project" value="UniProtKB-KW"/>
</dbReference>
<feature type="binding site" evidence="8">
    <location>
        <position position="81"/>
    </location>
    <ligand>
        <name>Na(+)</name>
        <dbReference type="ChEBI" id="CHEBI:29101"/>
        <label>1</label>
    </ligand>
</feature>
<evidence type="ECO:0000256" key="5">
    <source>
        <dbReference type="ARBA" id="ARBA00022989"/>
    </source>
</evidence>
<feature type="transmembrane region" description="Helical" evidence="11">
    <location>
        <begin position="228"/>
        <end position="246"/>
    </location>
</feature>
<sequence length="716" mass="79608">MPKNTKVTQREHSNEPVTESVADLLSLEHPMDYKSSQMSMGLSPGSTAPGRSLLPEQDAEDGRPAWNNKLEYILAQVGFSVGLGNVWRFPYLCQKNGGGAYLVPYFILLILIGIPLFFLELAVGQRIRRGSIGVWNYVYPQLGGIGVSSLMVCGFVGLYYNVIIGWSIFYFFQSFQYPLPWAECPIRKNGTQAIVEPECEKSSATTYFWYRQTLNITSTIDETGGLNWKMTLSLLVAWILVCLAVIKGIQSSGKVGSSSVVLMSRSIMVYNLVTSSSHQLEKMLEPQVWREAATQVFFALGLGFGGVIAFSSYNKRDNNCHFDAALVSIINFVTSILATLVVFAVLGFKANVMNEKCVVDNAEKILGYLNTGVLSRELIPPHINFSHLTAQDYSEMYGVIKTVKEDSFGQLGLDPCLLEDELNKAVQGTGLAFIAFTEAMTHFPASPFWSVMFFFMLINLGLGSMIGTMTGITTPILDAFKIRKEILCVVCCIIAFLLGLLFVQRSGNYFVTMFDDYSAGLPLTVVVILENISVAWIYGTKRFMQDLEDMLGFRPYAFYYYMWRYVSPAILVVLIVATVIEMSVSPAGYNAWVEEEGSERFHSYPPWALAMAYALIVVAMLPLPIVFIARHFNLVSDGSNKLSVSYRKGMMKDISNLEEQDEQRFILGKNPSEVPSPMPAHRAYLGPGGTQEMTNTNYGTSTKTGYQNIGSPESEL</sequence>
<feature type="transmembrane region" description="Helical" evidence="11">
    <location>
        <begin position="607"/>
        <end position="629"/>
    </location>
</feature>
<feature type="region of interest" description="Disordered" evidence="10">
    <location>
        <begin position="35"/>
        <end position="60"/>
    </location>
</feature>
<dbReference type="PROSITE" id="PS00610">
    <property type="entry name" value="NA_NEUROTRAN_SYMP_1"/>
    <property type="match status" value="1"/>
</dbReference>
<dbReference type="PANTHER" id="PTHR11616:SF102">
    <property type="entry name" value="SODIUM-DEPENDENT NEUTRAL AMINO ACID TRANSPORTER SLC6A17"/>
    <property type="match status" value="1"/>
</dbReference>
<dbReference type="SUPFAM" id="SSF161070">
    <property type="entry name" value="SNF-like"/>
    <property type="match status" value="1"/>
</dbReference>
<dbReference type="GO" id="GO:0015816">
    <property type="term" value="P:glycine transport"/>
    <property type="evidence" value="ECO:0007669"/>
    <property type="project" value="TreeGrafter"/>
</dbReference>
<dbReference type="GeneTree" id="ENSGT00940000156542"/>
<feature type="binding site" evidence="8">
    <location>
        <position position="85"/>
    </location>
    <ligand>
        <name>Na(+)</name>
        <dbReference type="ChEBI" id="CHEBI:29101"/>
        <label>1</label>
    </ligand>
</feature>
<feature type="transmembrane region" description="Helical" evidence="11">
    <location>
        <begin position="448"/>
        <end position="474"/>
    </location>
</feature>
<dbReference type="GO" id="GO:0035725">
    <property type="term" value="P:sodium ion transmembrane transport"/>
    <property type="evidence" value="ECO:0007669"/>
    <property type="project" value="TreeGrafter"/>
</dbReference>
<accession>A0A3B5L7G4</accession>
<evidence type="ECO:0000256" key="11">
    <source>
        <dbReference type="SAM" id="Phobius"/>
    </source>
</evidence>
<dbReference type="GO" id="GO:0008021">
    <property type="term" value="C:synaptic vesicle"/>
    <property type="evidence" value="ECO:0007669"/>
    <property type="project" value="TreeGrafter"/>
</dbReference>
<feature type="binding site" evidence="8">
    <location>
        <position position="464"/>
    </location>
    <ligand>
        <name>Na(+)</name>
        <dbReference type="ChEBI" id="CHEBI:29101"/>
        <label>1</label>
    </ligand>
</feature>
<feature type="transmembrane region" description="Helical" evidence="11">
    <location>
        <begin position="293"/>
        <end position="313"/>
    </location>
</feature>
<dbReference type="Pfam" id="PF00209">
    <property type="entry name" value="SNF"/>
    <property type="match status" value="1"/>
</dbReference>
<keyword evidence="8" id="KW-0479">Metal-binding</keyword>
<dbReference type="GO" id="GO:0015824">
    <property type="term" value="P:proline transport"/>
    <property type="evidence" value="ECO:0007669"/>
    <property type="project" value="TreeGrafter"/>
</dbReference>
<reference evidence="12" key="1">
    <citation type="submission" date="2025-08" db="UniProtKB">
        <authorList>
            <consortium name="Ensembl"/>
        </authorList>
    </citation>
    <scope>IDENTIFICATION</scope>
</reference>
<evidence type="ECO:0000256" key="9">
    <source>
        <dbReference type="RuleBase" id="RU003732"/>
    </source>
</evidence>
<dbReference type="InterPro" id="IPR002438">
    <property type="entry name" value="Neutral_aa_SLC6"/>
</dbReference>
<comment type="similarity">
    <text evidence="9">Belongs to the sodium:neurotransmitter symporter (SNF) (TC 2.A.22) family.</text>
</comment>
<feature type="transmembrane region" description="Helical" evidence="11">
    <location>
        <begin position="102"/>
        <end position="123"/>
    </location>
</feature>
<dbReference type="InterPro" id="IPR037272">
    <property type="entry name" value="SNS_sf"/>
</dbReference>
<comment type="subcellular location">
    <subcellularLocation>
        <location evidence="1">Membrane</location>
        <topology evidence="1">Multi-pass membrane protein</topology>
    </subcellularLocation>
</comment>
<evidence type="ECO:0000256" key="7">
    <source>
        <dbReference type="ARBA" id="ARBA00023180"/>
    </source>
</evidence>
<dbReference type="PRINTS" id="PR01206">
    <property type="entry name" value="ORPHTRNSPORT"/>
</dbReference>
<dbReference type="PANTHER" id="PTHR11616">
    <property type="entry name" value="SODIUM/CHLORIDE DEPENDENT TRANSPORTER"/>
    <property type="match status" value="1"/>
</dbReference>
<dbReference type="InterPro" id="IPR000175">
    <property type="entry name" value="Na/ntran_symport"/>
</dbReference>
<feature type="binding site" evidence="8">
    <location>
        <position position="78"/>
    </location>
    <ligand>
        <name>Na(+)</name>
        <dbReference type="ChEBI" id="CHEBI:29101"/>
        <label>1</label>
    </ligand>
</feature>
<keyword evidence="6 11" id="KW-0472">Membrane</keyword>
<keyword evidence="13" id="KW-1185">Reference proteome</keyword>
<dbReference type="GO" id="GO:0015820">
    <property type="term" value="P:L-leucine transport"/>
    <property type="evidence" value="ECO:0007669"/>
    <property type="project" value="TreeGrafter"/>
</dbReference>
<feature type="transmembrane region" description="Helical" evidence="11">
    <location>
        <begin position="517"/>
        <end position="538"/>
    </location>
</feature>